<dbReference type="InterPro" id="IPR003489">
    <property type="entry name" value="RHF/RaiA"/>
</dbReference>
<keyword evidence="8" id="KW-1185">Reference proteome</keyword>
<feature type="coiled-coil region" evidence="5">
    <location>
        <begin position="71"/>
        <end position="98"/>
    </location>
</feature>
<dbReference type="Pfam" id="PF02482">
    <property type="entry name" value="Ribosomal_S30AE"/>
    <property type="match status" value="1"/>
</dbReference>
<dbReference type="InterPro" id="IPR036567">
    <property type="entry name" value="RHF-like"/>
</dbReference>
<dbReference type="CDD" id="cd00552">
    <property type="entry name" value="RaiA"/>
    <property type="match status" value="1"/>
</dbReference>
<keyword evidence="4" id="KW-0963">Cytoplasm</keyword>
<name>A0ABR5SAY6_9BACT</name>
<comment type="function">
    <text evidence="4">Required for dimerization of active 70S ribosomes into 100S ribosomes in stationary phase; 100S ribosomes are translationally inactive and sometimes present during exponential growth.</text>
</comment>
<dbReference type="Gene3D" id="3.30.505.50">
    <property type="entry name" value="Sigma 54 modulation/S30EA ribosomal protein, C-terminal domain"/>
    <property type="match status" value="1"/>
</dbReference>
<reference evidence="7 8" key="1">
    <citation type="submission" date="2015-11" db="EMBL/GenBank/DDBJ databases">
        <authorList>
            <person name="Lin W."/>
        </authorList>
    </citation>
    <scope>NUCLEOTIDE SEQUENCE [LARGE SCALE GENOMIC DNA]</scope>
    <source>
        <strain evidence="7 8">HCH-1</strain>
    </source>
</reference>
<gene>
    <name evidence="4" type="primary">hpf</name>
    <name evidence="7" type="ORF">ASN18_3269</name>
</gene>
<dbReference type="InterPro" id="IPR034694">
    <property type="entry name" value="HPF_long/plastid"/>
</dbReference>
<evidence type="ECO:0000256" key="2">
    <source>
        <dbReference type="ARBA" id="ARBA00038695"/>
    </source>
</evidence>
<keyword evidence="5" id="KW-0175">Coiled coil</keyword>
<comment type="caution">
    <text evidence="7">The sequence shown here is derived from an EMBL/GenBank/DDBJ whole genome shotgun (WGS) entry which is preliminary data.</text>
</comment>
<evidence type="ECO:0000256" key="5">
    <source>
        <dbReference type="SAM" id="Coils"/>
    </source>
</evidence>
<dbReference type="Gene3D" id="3.30.160.100">
    <property type="entry name" value="Ribosome hibernation promotion factor-like"/>
    <property type="match status" value="1"/>
</dbReference>
<dbReference type="RefSeq" id="WP_085053866.1">
    <property type="nucleotide sequence ID" value="NZ_LNQR01000133.1"/>
</dbReference>
<comment type="subunit">
    <text evidence="4">Interacts with 100S ribosomes.</text>
</comment>
<comment type="similarity">
    <text evidence="4">Belongs to the HPF/YfiA ribosome-associated protein family. Long HPF subfamily.</text>
</comment>
<dbReference type="InterPro" id="IPR050574">
    <property type="entry name" value="HPF/YfiA_ribosome-assoc"/>
</dbReference>
<evidence type="ECO:0000256" key="3">
    <source>
        <dbReference type="ARBA" id="ARBA00041148"/>
    </source>
</evidence>
<protein>
    <recommendedName>
        <fullName evidence="3 4">Ribosome hibernation promoting factor</fullName>
        <shortName evidence="4">HPF</shortName>
    </recommendedName>
</protein>
<evidence type="ECO:0000313" key="7">
    <source>
        <dbReference type="EMBL" id="KWT75019.1"/>
    </source>
</evidence>
<comment type="subcellular location">
    <subcellularLocation>
        <location evidence="4">Cytoplasm</location>
    </subcellularLocation>
</comment>
<accession>A0ABR5SAY6</accession>
<sequence length="173" mass="19833">MNITVTGRNFDITEPIREYAEGKIHKFDKFLSADTDAMVILSVEKYRHKAEVVIKSNGIQIQAESITGEMYSSIDEVLEKLDRQIRKYKEKITSKRKTAGKGVHVEDTAPTTERVSIIKRKKFDMKPMSAEEAAMHMDLLDKEFYVFTNEQSGKINVIYKIEDGNLGLIEPEK</sequence>
<dbReference type="HAMAP" id="MF_00839">
    <property type="entry name" value="HPF"/>
    <property type="match status" value="1"/>
</dbReference>
<evidence type="ECO:0000259" key="6">
    <source>
        <dbReference type="Pfam" id="PF16321"/>
    </source>
</evidence>
<dbReference type="Proteomes" id="UP000060487">
    <property type="component" value="Unassembled WGS sequence"/>
</dbReference>
<dbReference type="EMBL" id="LNQR01000133">
    <property type="protein sequence ID" value="KWT75019.1"/>
    <property type="molecule type" value="Genomic_DNA"/>
</dbReference>
<comment type="subunit">
    <text evidence="2">Associates exclusively with 100S ribosomes, which are dimers of 70S ribosomes.</text>
</comment>
<proteinExistence type="inferred from homology"/>
<dbReference type="InterPro" id="IPR032528">
    <property type="entry name" value="Ribosom_S30AE_C"/>
</dbReference>
<dbReference type="Pfam" id="PF16321">
    <property type="entry name" value="Ribosom_S30AE_C"/>
    <property type="match status" value="1"/>
</dbReference>
<keyword evidence="1 4" id="KW-0810">Translation regulation</keyword>
<evidence type="ECO:0000256" key="4">
    <source>
        <dbReference type="HAMAP-Rule" id="MF_00839"/>
    </source>
</evidence>
<feature type="domain" description="Sigma 54 modulation/S30EA ribosomal protein C-terminal" evidence="6">
    <location>
        <begin position="115"/>
        <end position="168"/>
    </location>
</feature>
<organism evidence="7 8">
    <name type="scientific">Candidatus Magnetominusculus xianensis</name>
    <dbReference type="NCBI Taxonomy" id="1748249"/>
    <lineage>
        <taxon>Bacteria</taxon>
        <taxon>Pseudomonadati</taxon>
        <taxon>Nitrospirota</taxon>
        <taxon>Nitrospiria</taxon>
        <taxon>Nitrospirales</taxon>
        <taxon>Nitrospiraceae</taxon>
        <taxon>Candidatus Magnetominusculus</taxon>
    </lineage>
</organism>
<dbReference type="NCBIfam" id="TIGR00741">
    <property type="entry name" value="yfiA"/>
    <property type="match status" value="1"/>
</dbReference>
<dbReference type="PANTHER" id="PTHR33231">
    <property type="entry name" value="30S RIBOSOMAL PROTEIN"/>
    <property type="match status" value="1"/>
</dbReference>
<evidence type="ECO:0000313" key="8">
    <source>
        <dbReference type="Proteomes" id="UP000060487"/>
    </source>
</evidence>
<dbReference type="PANTHER" id="PTHR33231:SF1">
    <property type="entry name" value="30S RIBOSOMAL PROTEIN"/>
    <property type="match status" value="1"/>
</dbReference>
<evidence type="ECO:0000256" key="1">
    <source>
        <dbReference type="ARBA" id="ARBA00022845"/>
    </source>
</evidence>
<dbReference type="SUPFAM" id="SSF69754">
    <property type="entry name" value="Ribosome binding protein Y (YfiA homologue)"/>
    <property type="match status" value="1"/>
</dbReference>
<dbReference type="InterPro" id="IPR038416">
    <property type="entry name" value="Ribosom_S30AE_C_sf"/>
</dbReference>